<dbReference type="Pfam" id="PF25023">
    <property type="entry name" value="TEN_YD-shell"/>
    <property type="match status" value="1"/>
</dbReference>
<protein>
    <submittedName>
        <fullName evidence="4">RHS repeat-associated core domain-containing protein</fullName>
    </submittedName>
</protein>
<dbReference type="Gene3D" id="2.180.10.10">
    <property type="entry name" value="RHS repeat-associated core"/>
    <property type="match status" value="2"/>
</dbReference>
<dbReference type="InterPro" id="IPR050708">
    <property type="entry name" value="T6SS_VgrG/RHS"/>
</dbReference>
<feature type="region of interest" description="Disordered" evidence="2">
    <location>
        <begin position="1927"/>
        <end position="1954"/>
    </location>
</feature>
<dbReference type="NCBIfam" id="TIGR01643">
    <property type="entry name" value="YD_repeat_2x"/>
    <property type="match status" value="2"/>
</dbReference>
<evidence type="ECO:0000256" key="2">
    <source>
        <dbReference type="SAM" id="MobiDB-lite"/>
    </source>
</evidence>
<proteinExistence type="predicted"/>
<evidence type="ECO:0000259" key="3">
    <source>
        <dbReference type="Pfam" id="PF25023"/>
    </source>
</evidence>
<feature type="region of interest" description="Disordered" evidence="2">
    <location>
        <begin position="1838"/>
        <end position="1869"/>
    </location>
</feature>
<dbReference type="Proteomes" id="UP001501563">
    <property type="component" value="Unassembled WGS sequence"/>
</dbReference>
<name>A0ABP7LJF9_9ACTN</name>
<gene>
    <name evidence="4" type="ORF">GCM10022207_81930</name>
</gene>
<feature type="compositionally biased region" description="Basic and acidic residues" evidence="2">
    <location>
        <begin position="1930"/>
        <end position="1954"/>
    </location>
</feature>
<dbReference type="InterPro" id="IPR022385">
    <property type="entry name" value="Rhs_assc_core"/>
</dbReference>
<dbReference type="PANTHER" id="PTHR32305">
    <property type="match status" value="1"/>
</dbReference>
<feature type="region of interest" description="Disordered" evidence="2">
    <location>
        <begin position="59"/>
        <end position="89"/>
    </location>
</feature>
<dbReference type="EMBL" id="BAAAZA010000045">
    <property type="protein sequence ID" value="GAA3900773.1"/>
    <property type="molecule type" value="Genomic_DNA"/>
</dbReference>
<reference evidence="5" key="1">
    <citation type="journal article" date="2019" name="Int. J. Syst. Evol. Microbiol.">
        <title>The Global Catalogue of Microorganisms (GCM) 10K type strain sequencing project: providing services to taxonomists for standard genome sequencing and annotation.</title>
        <authorList>
            <consortium name="The Broad Institute Genomics Platform"/>
            <consortium name="The Broad Institute Genome Sequencing Center for Infectious Disease"/>
            <person name="Wu L."/>
            <person name="Ma J."/>
        </authorList>
    </citation>
    <scope>NUCLEOTIDE SEQUENCE [LARGE SCALE GENOMIC DNA]</scope>
    <source>
        <strain evidence="5">JCM 16578</strain>
    </source>
</reference>
<dbReference type="InterPro" id="IPR056823">
    <property type="entry name" value="TEN-like_YD-shell"/>
</dbReference>
<evidence type="ECO:0000313" key="4">
    <source>
        <dbReference type="EMBL" id="GAA3900773.1"/>
    </source>
</evidence>
<feature type="compositionally biased region" description="Polar residues" evidence="2">
    <location>
        <begin position="220"/>
        <end position="234"/>
    </location>
</feature>
<feature type="region of interest" description="Disordered" evidence="2">
    <location>
        <begin position="220"/>
        <end position="239"/>
    </location>
</feature>
<accession>A0ABP7LJF9</accession>
<dbReference type="InterPro" id="IPR006530">
    <property type="entry name" value="YD"/>
</dbReference>
<evidence type="ECO:0000313" key="5">
    <source>
        <dbReference type="Proteomes" id="UP001501563"/>
    </source>
</evidence>
<dbReference type="NCBIfam" id="TIGR03696">
    <property type="entry name" value="Rhs_assc_core"/>
    <property type="match status" value="1"/>
</dbReference>
<dbReference type="PANTHER" id="PTHR32305:SF17">
    <property type="entry name" value="TRNA NUCLEASE WAPA"/>
    <property type="match status" value="1"/>
</dbReference>
<organism evidence="4 5">
    <name type="scientific">Streptomyces lannensis</name>
    <dbReference type="NCBI Taxonomy" id="766498"/>
    <lineage>
        <taxon>Bacteria</taxon>
        <taxon>Bacillati</taxon>
        <taxon>Actinomycetota</taxon>
        <taxon>Actinomycetes</taxon>
        <taxon>Kitasatosporales</taxon>
        <taxon>Streptomycetaceae</taxon>
        <taxon>Streptomyces</taxon>
    </lineage>
</organism>
<feature type="domain" description="Teneurin-like YD-shell" evidence="3">
    <location>
        <begin position="1646"/>
        <end position="1841"/>
    </location>
</feature>
<sequence length="2112" mass="227353">MSGVPSAKPRARRWARRRIRAFRAIALSLAAYLLAGLLGGPVAAAAELNLLGLKKPDPVPTAKVKPKKASRTDHAAKNAWKKPPKVSWPAPGTTAVTVSSNGSAADVGSLPVKLRRSKGSKAAGPERAQIQVLDRKTADALGTEGLLLAIRPTDGAKGRVTVDVDYSGFRHAYGGDWASRLTLRQLPACALTTPKTRGCAQGAELKTSNNTTSGILTGTVSLPTSDDTAPSSSAPVGKAPMAARSATGLSAEPGTVLLAATAAVSGASGNFGATSLAPSASWSAGGSNGGFSWDYGIDTPEVPGGVAPQLSLGYSSQSIDGRTAATNNQANWIGDGWSMEPGYIERQYISCTDDKTGSNNTTAKVGDQCWKKDNAVLNLGGQSNTLIRDTTSGEWHLESDDGTKVEKLTSTSTGNGDDNGEYWKVTTPDGTQYLFGYNRLPGWTSGKPETKSTWTVPVFGNHTGEPCYAAEFKDAWCQQAWRWNLDYVVDPHADAMAYYWTTETNYYGRNVNPNTGASTATAYDRGGYLSRIEYGLRANSVYSAKAAGKVDFTVTERCLTDCGTFDSAHAKNWPDVPFDRYCASGTECKDRYSPSFWTRKRLSQIDTSILTGGLYKPVDTWTLTHQFPSPGDGTDPALWLASITRTGHTGTGDVSMPPVTFRGQTLPNRVEGATTGGDPDPVPPMWRYRIYGIDTESGGTIGVTYSPTDCAAGDVPSPSSNTRRCYPIIWSPPDAPDDNYEPYLDWFHTYVVTQVLESDNTGGAPVKQTDYTYLGGMAWAKSKDDEFTQAKHLTYSDRKGYGRVQVRSGAGSDARTLKEYLYFRGIEGAEVKDSEGIAVTDQEAFAGMMREDATYNGDDGELETTVSYEPWRSAATATETRTEGLPARYAYAVGGKSEKMRTAVGAGWRTTQTARTFDAVGQPLTESDLGDTAKSGDEECATTTYARNTTANILTLIAEIKTVAKPCGTTPSLPADLISIERHYYDGATSLNAAPTKGDVTRLEEQDEAGTGYLTTATHTYDQHGRELTETDALNNTTTTTYTPATTEAPTSQTVTNALGHTTTTTYDPTRGVATAVVDANDKRTDADYDGLGRTRKVWQQGWPKTGNEAKPSVEYIYKISKTEANAVTTKALKNNGDYNTTYALYDGLLRERQTQAPAIGTQNTVVTETHYDTRGWAWKAYDAYYAEVAPSATLFTAKAVNEVPAATQNDYDGLGRITAAKSLKFGDEQWRTTTVYDGDRVTVIPPKGGTATTTVTDAKGRTTELLQYTNAERSASQKTTYGYGKYDEPTTVNDPAGNTWTYTFDNRGQQTRADDPDKGISTTTYDKLGRPVTLTDARGTTLTTVYDKLGRTTETKQGTTTLAKWTYDTLDKGQLTSSTRYAGGAEYTTATGGYNDRYQPTSTTVTIPTAAGGLQGTYTWTYGYVAETGALEWTLNPAVGDVPSERVTTSFNSDDLPFRTSRAGVALVANTLYDIFSRPERIEFSTTLGKKVYQSRVYDEHTGRLTQQVTDRDLAPQRVDDMHYAYDPAGNVTGLTTISGQDTQRSVDSQCFSTDPLGRLTEAWTTTTNCTAAPSASSVGGPDAYWHTYKYDAVGNRTEQTEHGTGASAGADATTTYTHPTPKGDLPHAVQQAVIKGGSNDGQTSSFTYDEAGNTKKRTIGTRTQDLTWDTEGHLATLTEAGKTTSYLYDADGNRLIAKNGDGSSTLTLPGGNELHVAAGGTKTGTRYYTHNGETVGVRQGTNISYLHTDDQGTAMTAIATATLAITRRKQLPFGGLRSEQSTAFGTRGFVGGINDPTGLTHLGAREYDPTLGRFLSVDPVIDHDDPAQMNAYSYAHNSPLTKSDPDGLRPDGPAGGATYNDDRWADDRGMTAGYTKKNGKWVWKQTPKKDKESQKRYRAYRANPSTYKVYHYNAKAVAAAKAQAQAKKAADERKRKDADERKRKAEAEQRKKDGIWGNVMKGNFDAAWDNSLGSRDWWNHKGVDIGITLLAAIGTGACIATVVCGGGLFLVGAGALFTAGLGAHMAVATEEQRQAGATQFLTRTAKAEIKGMAAGALWGRGPVGGIFKGANGKYASFFAKRDMAGSYPLLYKVPRGEWPAKVEGYVRNLF</sequence>
<keyword evidence="5" id="KW-1185">Reference proteome</keyword>
<comment type="caution">
    <text evidence="4">The sequence shown here is derived from an EMBL/GenBank/DDBJ whole genome shotgun (WGS) entry which is preliminary data.</text>
</comment>
<evidence type="ECO:0000256" key="1">
    <source>
        <dbReference type="ARBA" id="ARBA00022737"/>
    </source>
</evidence>
<keyword evidence="1" id="KW-0677">Repeat</keyword>